<sequence>LCFAAARLLDAEDDTNSAFRAYTQGNAISPKLYKPEDKAQFVDQLIELFSAEALASLPRATNSSNRPIFIVGMPRSGTTLVEQILAAHPDVYAAGELQELRRIWKDLVATRGNGSVAALSSITQVDINAAADRYLKYLDTLDTATPHITDKMPHNFEQLGLINLLFPDARVIHCSRNPLDTCLSCYTIQLSLAHTYSNDLTLLGHAYAQYHRLMAHWRTALDVPMLEVVYEDVVAETETLARRIVEFVGLPWHDDCLRFYEAKRTIVTASVDQVRQPIYTSSVNRWKRYDRYLDPLRQSLISNGVPLPEADA</sequence>
<feature type="non-terminal residue" evidence="2">
    <location>
        <position position="1"/>
    </location>
</feature>
<dbReference type="Pfam" id="PF13469">
    <property type="entry name" value="Sulfotransfer_3"/>
    <property type="match status" value="1"/>
</dbReference>
<dbReference type="EMBL" id="UOGK01000576">
    <property type="protein sequence ID" value="VAX41677.1"/>
    <property type="molecule type" value="Genomic_DNA"/>
</dbReference>
<dbReference type="AlphaFoldDB" id="A0A3B1E8M8"/>
<dbReference type="GO" id="GO:0008476">
    <property type="term" value="F:protein-tyrosine sulfotransferase activity"/>
    <property type="evidence" value="ECO:0007669"/>
    <property type="project" value="InterPro"/>
</dbReference>
<reference evidence="2" key="1">
    <citation type="submission" date="2018-06" db="EMBL/GenBank/DDBJ databases">
        <authorList>
            <person name="Zhirakovskaya E."/>
        </authorList>
    </citation>
    <scope>NUCLEOTIDE SEQUENCE</scope>
</reference>
<dbReference type="SUPFAM" id="SSF52540">
    <property type="entry name" value="P-loop containing nucleoside triphosphate hydrolases"/>
    <property type="match status" value="1"/>
</dbReference>
<keyword evidence="1" id="KW-0808">Transferase</keyword>
<gene>
    <name evidence="2" type="ORF">MNBD_PLANCTO03-964</name>
</gene>
<dbReference type="GO" id="GO:0005794">
    <property type="term" value="C:Golgi apparatus"/>
    <property type="evidence" value="ECO:0007669"/>
    <property type="project" value="UniProtKB-ARBA"/>
</dbReference>
<dbReference type="PANTHER" id="PTHR12788">
    <property type="entry name" value="PROTEIN-TYROSINE SULFOTRANSFERASE 2"/>
    <property type="match status" value="1"/>
</dbReference>
<evidence type="ECO:0008006" key="3">
    <source>
        <dbReference type="Google" id="ProtNLM"/>
    </source>
</evidence>
<dbReference type="Gene3D" id="3.40.50.300">
    <property type="entry name" value="P-loop containing nucleotide triphosphate hydrolases"/>
    <property type="match status" value="1"/>
</dbReference>
<dbReference type="InterPro" id="IPR027417">
    <property type="entry name" value="P-loop_NTPase"/>
</dbReference>
<evidence type="ECO:0000313" key="2">
    <source>
        <dbReference type="EMBL" id="VAX41677.1"/>
    </source>
</evidence>
<dbReference type="InterPro" id="IPR026634">
    <property type="entry name" value="TPST-like"/>
</dbReference>
<name>A0A3B1E8M8_9ZZZZ</name>
<accession>A0A3B1E8M8</accession>
<protein>
    <recommendedName>
        <fullName evidence="3">Sulfotransferase</fullName>
    </recommendedName>
</protein>
<proteinExistence type="predicted"/>
<evidence type="ECO:0000256" key="1">
    <source>
        <dbReference type="ARBA" id="ARBA00022679"/>
    </source>
</evidence>
<dbReference type="PANTHER" id="PTHR12788:SF10">
    <property type="entry name" value="PROTEIN-TYROSINE SULFOTRANSFERASE"/>
    <property type="match status" value="1"/>
</dbReference>
<organism evidence="2">
    <name type="scientific">hydrothermal vent metagenome</name>
    <dbReference type="NCBI Taxonomy" id="652676"/>
    <lineage>
        <taxon>unclassified sequences</taxon>
        <taxon>metagenomes</taxon>
        <taxon>ecological metagenomes</taxon>
    </lineage>
</organism>